<dbReference type="Proteomes" id="UP001592582">
    <property type="component" value="Unassembled WGS sequence"/>
</dbReference>
<dbReference type="SUPFAM" id="SSF52540">
    <property type="entry name" value="P-loop containing nucleoside triphosphate hydrolases"/>
    <property type="match status" value="1"/>
</dbReference>
<dbReference type="GO" id="GO:0016301">
    <property type="term" value="F:kinase activity"/>
    <property type="evidence" value="ECO:0007669"/>
    <property type="project" value="UniProtKB-KW"/>
</dbReference>
<dbReference type="InterPro" id="IPR052922">
    <property type="entry name" value="Cytidylate_Kinase-2"/>
</dbReference>
<dbReference type="Gene3D" id="3.40.50.300">
    <property type="entry name" value="P-loop containing nucleotide triphosphate hydrolases"/>
    <property type="match status" value="1"/>
</dbReference>
<keyword evidence="2" id="KW-1185">Reference proteome</keyword>
<protein>
    <submittedName>
        <fullName evidence="1">Adenylate kinase</fullName>
    </submittedName>
</protein>
<evidence type="ECO:0000313" key="2">
    <source>
        <dbReference type="Proteomes" id="UP001592582"/>
    </source>
</evidence>
<dbReference type="PANTHER" id="PTHR37816:SF1">
    <property type="entry name" value="TOXIN"/>
    <property type="match status" value="1"/>
</dbReference>
<dbReference type="EMBL" id="JBHEZX010000001">
    <property type="protein sequence ID" value="MFC1408346.1"/>
    <property type="molecule type" value="Genomic_DNA"/>
</dbReference>
<sequence>MRRILVAGITGAGKSTLARTLGERFGLPFHEMDALHFTGPGWAVNPEFGAEVARIAAGPAWIFDSFGYPEVRDLLWEQADTVLWLDYPKRVVLPRVLRRSLRRTLLRERVFGGNREKLTEWFSPDHPVRWAWSQHATRRADIGRRVHDPRFAPLQVIRFATPAETAAWLAGGAGQQP</sequence>
<keyword evidence="1" id="KW-0418">Kinase</keyword>
<name>A0ABV6V3P7_9ACTN</name>
<comment type="caution">
    <text evidence="1">The sequence shown here is derived from an EMBL/GenBank/DDBJ whole genome shotgun (WGS) entry which is preliminary data.</text>
</comment>
<evidence type="ECO:0000313" key="1">
    <source>
        <dbReference type="EMBL" id="MFC1408346.1"/>
    </source>
</evidence>
<dbReference type="InterPro" id="IPR027417">
    <property type="entry name" value="P-loop_NTPase"/>
</dbReference>
<reference evidence="1 2" key="1">
    <citation type="submission" date="2024-09" db="EMBL/GenBank/DDBJ databases">
        <authorList>
            <person name="Lee S.D."/>
        </authorList>
    </citation>
    <scope>NUCLEOTIDE SEQUENCE [LARGE SCALE GENOMIC DNA]</scope>
    <source>
        <strain evidence="1 2">N1-1</strain>
    </source>
</reference>
<keyword evidence="1" id="KW-0808">Transferase</keyword>
<accession>A0ABV6V3P7</accession>
<gene>
    <name evidence="1" type="ORF">ACEZDG_03510</name>
</gene>
<proteinExistence type="predicted"/>
<organism evidence="1 2">
    <name type="scientific">Streptacidiphilus alkalitolerans</name>
    <dbReference type="NCBI Taxonomy" id="3342712"/>
    <lineage>
        <taxon>Bacteria</taxon>
        <taxon>Bacillati</taxon>
        <taxon>Actinomycetota</taxon>
        <taxon>Actinomycetes</taxon>
        <taxon>Kitasatosporales</taxon>
        <taxon>Streptomycetaceae</taxon>
        <taxon>Streptacidiphilus</taxon>
    </lineage>
</organism>
<dbReference type="PANTHER" id="PTHR37816">
    <property type="entry name" value="YALI0E33011P"/>
    <property type="match status" value="1"/>
</dbReference>